<feature type="transmembrane region" description="Helical" evidence="5">
    <location>
        <begin position="236"/>
        <end position="257"/>
    </location>
</feature>
<dbReference type="Gene3D" id="1.10.10.10">
    <property type="entry name" value="Winged helix-like DNA-binding domain superfamily/Winged helix DNA-binding domain"/>
    <property type="match status" value="1"/>
</dbReference>
<dbReference type="Proteomes" id="UP000622890">
    <property type="component" value="Unassembled WGS sequence"/>
</dbReference>
<dbReference type="EMBL" id="JAEPBG010000003">
    <property type="protein sequence ID" value="MBK4734999.1"/>
    <property type="molecule type" value="Genomic_DNA"/>
</dbReference>
<evidence type="ECO:0000256" key="2">
    <source>
        <dbReference type="ARBA" id="ARBA00023015"/>
    </source>
</evidence>
<dbReference type="GO" id="GO:0003700">
    <property type="term" value="F:DNA-binding transcription factor activity"/>
    <property type="evidence" value="ECO:0007669"/>
    <property type="project" value="InterPro"/>
</dbReference>
<dbReference type="SUPFAM" id="SSF53850">
    <property type="entry name" value="Periplasmic binding protein-like II"/>
    <property type="match status" value="1"/>
</dbReference>
<dbReference type="Gene3D" id="3.40.190.290">
    <property type="match status" value="1"/>
</dbReference>
<dbReference type="AlphaFoldDB" id="A0A934SYG4"/>
<sequence>MNISLRQLKAFTQTARLGSFTRAAEQLHITQAGLSIMIRELETQLDCRLFDRTTRALVLTAAGERFLPVAQRTLAELEAAAAQLGEMTEKARQTLRIAATPLVSSNLLPTVCRAFRLRHPEVTIRVTDTALDGVAALVQSGEVDFGMGFFFKAQRGVERVPLYAFPLMLVTPAVDEWEAQHGIAGAGAAVTWKAVKPLPLIGLPPENPIQDVIETHLAQISRANEERLTFNHVDTLVAMVAAGMGAAIMPSFAMVACRRQPVHTRALKSPSVSLNFYRIARRGGAETPAAAAFTAMLIEALPGLVGKHGNDA</sequence>
<dbReference type="Pfam" id="PF00126">
    <property type="entry name" value="HTH_1"/>
    <property type="match status" value="1"/>
</dbReference>
<dbReference type="InterPro" id="IPR036388">
    <property type="entry name" value="WH-like_DNA-bd_sf"/>
</dbReference>
<evidence type="ECO:0000313" key="7">
    <source>
        <dbReference type="EMBL" id="MBK4734999.1"/>
    </source>
</evidence>
<feature type="domain" description="HTH lysR-type" evidence="6">
    <location>
        <begin position="3"/>
        <end position="60"/>
    </location>
</feature>
<dbReference type="PRINTS" id="PR00039">
    <property type="entry name" value="HTHLYSR"/>
</dbReference>
<keyword evidence="5" id="KW-0472">Membrane</keyword>
<dbReference type="PANTHER" id="PTHR30419">
    <property type="entry name" value="HTH-TYPE TRANSCRIPTIONAL REGULATOR YBHD"/>
    <property type="match status" value="1"/>
</dbReference>
<evidence type="ECO:0000256" key="5">
    <source>
        <dbReference type="SAM" id="Phobius"/>
    </source>
</evidence>
<dbReference type="InterPro" id="IPR050950">
    <property type="entry name" value="HTH-type_LysR_regulators"/>
</dbReference>
<dbReference type="InterPro" id="IPR000847">
    <property type="entry name" value="LysR_HTH_N"/>
</dbReference>
<organism evidence="7 8">
    <name type="scientific">Noviherbaspirillum pedocola</name>
    <dbReference type="NCBI Taxonomy" id="2801341"/>
    <lineage>
        <taxon>Bacteria</taxon>
        <taxon>Pseudomonadati</taxon>
        <taxon>Pseudomonadota</taxon>
        <taxon>Betaproteobacteria</taxon>
        <taxon>Burkholderiales</taxon>
        <taxon>Oxalobacteraceae</taxon>
        <taxon>Noviherbaspirillum</taxon>
    </lineage>
</organism>
<dbReference type="FunFam" id="1.10.10.10:FF:000001">
    <property type="entry name" value="LysR family transcriptional regulator"/>
    <property type="match status" value="1"/>
</dbReference>
<keyword evidence="4" id="KW-0804">Transcription</keyword>
<comment type="caution">
    <text evidence="7">The sequence shown here is derived from an EMBL/GenBank/DDBJ whole genome shotgun (WGS) entry which is preliminary data.</text>
</comment>
<keyword evidence="8" id="KW-1185">Reference proteome</keyword>
<comment type="similarity">
    <text evidence="1">Belongs to the LysR transcriptional regulatory family.</text>
</comment>
<evidence type="ECO:0000256" key="1">
    <source>
        <dbReference type="ARBA" id="ARBA00009437"/>
    </source>
</evidence>
<dbReference type="PROSITE" id="PS50931">
    <property type="entry name" value="HTH_LYSR"/>
    <property type="match status" value="1"/>
</dbReference>
<keyword evidence="5" id="KW-1133">Transmembrane helix</keyword>
<dbReference type="SUPFAM" id="SSF46785">
    <property type="entry name" value="Winged helix' DNA-binding domain"/>
    <property type="match status" value="1"/>
</dbReference>
<evidence type="ECO:0000256" key="3">
    <source>
        <dbReference type="ARBA" id="ARBA00023125"/>
    </source>
</evidence>
<reference evidence="7" key="1">
    <citation type="submission" date="2021-01" db="EMBL/GenBank/DDBJ databases">
        <title>Genome sequence of strain Noviherbaspirillum sp. DKR-6.</title>
        <authorList>
            <person name="Chaudhary D.K."/>
        </authorList>
    </citation>
    <scope>NUCLEOTIDE SEQUENCE</scope>
    <source>
        <strain evidence="7">DKR-6</strain>
    </source>
</reference>
<dbReference type="RefSeq" id="WP_200591764.1">
    <property type="nucleotide sequence ID" value="NZ_JAEPBG010000003.1"/>
</dbReference>
<keyword evidence="2" id="KW-0805">Transcription regulation</keyword>
<dbReference type="Pfam" id="PF03466">
    <property type="entry name" value="LysR_substrate"/>
    <property type="match status" value="1"/>
</dbReference>
<dbReference type="GO" id="GO:0005829">
    <property type="term" value="C:cytosol"/>
    <property type="evidence" value="ECO:0007669"/>
    <property type="project" value="TreeGrafter"/>
</dbReference>
<dbReference type="InterPro" id="IPR036390">
    <property type="entry name" value="WH_DNA-bd_sf"/>
</dbReference>
<dbReference type="InterPro" id="IPR005119">
    <property type="entry name" value="LysR_subst-bd"/>
</dbReference>
<keyword evidence="3" id="KW-0238">DNA-binding</keyword>
<evidence type="ECO:0000256" key="4">
    <source>
        <dbReference type="ARBA" id="ARBA00023163"/>
    </source>
</evidence>
<accession>A0A934SYG4</accession>
<evidence type="ECO:0000313" key="8">
    <source>
        <dbReference type="Proteomes" id="UP000622890"/>
    </source>
</evidence>
<proteinExistence type="inferred from homology"/>
<dbReference type="GO" id="GO:0003677">
    <property type="term" value="F:DNA binding"/>
    <property type="evidence" value="ECO:0007669"/>
    <property type="project" value="UniProtKB-KW"/>
</dbReference>
<name>A0A934SYG4_9BURK</name>
<evidence type="ECO:0000259" key="6">
    <source>
        <dbReference type="PROSITE" id="PS50931"/>
    </source>
</evidence>
<keyword evidence="5" id="KW-0812">Transmembrane</keyword>
<gene>
    <name evidence="7" type="ORF">JJB74_10305</name>
</gene>
<protein>
    <submittedName>
        <fullName evidence="7">LysR family transcriptional regulator</fullName>
    </submittedName>
</protein>